<proteinExistence type="predicted"/>
<name>A0AA36DSN3_CYLNA</name>
<organism evidence="2 3">
    <name type="scientific">Cylicocyclus nassatus</name>
    <name type="common">Nematode worm</name>
    <dbReference type="NCBI Taxonomy" id="53992"/>
    <lineage>
        <taxon>Eukaryota</taxon>
        <taxon>Metazoa</taxon>
        <taxon>Ecdysozoa</taxon>
        <taxon>Nematoda</taxon>
        <taxon>Chromadorea</taxon>
        <taxon>Rhabditida</taxon>
        <taxon>Rhabditina</taxon>
        <taxon>Rhabditomorpha</taxon>
        <taxon>Strongyloidea</taxon>
        <taxon>Strongylidae</taxon>
        <taxon>Cylicocyclus</taxon>
    </lineage>
</organism>
<keyword evidence="1" id="KW-0472">Membrane</keyword>
<keyword evidence="1" id="KW-0812">Transmembrane</keyword>
<evidence type="ECO:0000313" key="2">
    <source>
        <dbReference type="EMBL" id="CAJ0592462.1"/>
    </source>
</evidence>
<evidence type="ECO:0000313" key="3">
    <source>
        <dbReference type="Proteomes" id="UP001176961"/>
    </source>
</evidence>
<dbReference type="EMBL" id="CATQJL010000112">
    <property type="protein sequence ID" value="CAJ0592462.1"/>
    <property type="molecule type" value="Genomic_DNA"/>
</dbReference>
<dbReference type="Proteomes" id="UP001176961">
    <property type="component" value="Unassembled WGS sequence"/>
</dbReference>
<sequence>MDHNCSFVYEASPLVVWPDKKTSARCFRSRWCSTSSPSPLLFDDGGLNNEEKNIVWDQRISPSKTMRAKKKNHLFENGSEDELNQAVKVSSCTITTQTSLCKKNSKDASTSMDKSPAEEVLDAYLSEHPFLDLIGSCGGIMILVLLLYYVYRWYRETVLCC</sequence>
<gene>
    <name evidence="2" type="ORF">CYNAS_LOCUS4445</name>
</gene>
<reference evidence="2" key="1">
    <citation type="submission" date="2023-07" db="EMBL/GenBank/DDBJ databases">
        <authorList>
            <consortium name="CYATHOMIX"/>
        </authorList>
    </citation>
    <scope>NUCLEOTIDE SEQUENCE</scope>
    <source>
        <strain evidence="2">N/A</strain>
    </source>
</reference>
<dbReference type="AlphaFoldDB" id="A0AA36DSN3"/>
<feature type="transmembrane region" description="Helical" evidence="1">
    <location>
        <begin position="130"/>
        <end position="151"/>
    </location>
</feature>
<accession>A0AA36DSN3</accession>
<keyword evidence="3" id="KW-1185">Reference proteome</keyword>
<comment type="caution">
    <text evidence="2">The sequence shown here is derived from an EMBL/GenBank/DDBJ whole genome shotgun (WGS) entry which is preliminary data.</text>
</comment>
<protein>
    <submittedName>
        <fullName evidence="2">Uncharacterized protein</fullName>
    </submittedName>
</protein>
<evidence type="ECO:0000256" key="1">
    <source>
        <dbReference type="SAM" id="Phobius"/>
    </source>
</evidence>
<keyword evidence="1" id="KW-1133">Transmembrane helix</keyword>